<dbReference type="SUPFAM" id="SSF50129">
    <property type="entry name" value="GroES-like"/>
    <property type="match status" value="1"/>
</dbReference>
<dbReference type="Proteomes" id="UP000033540">
    <property type="component" value="Unassembled WGS sequence"/>
</dbReference>
<organism evidence="5 6">
    <name type="scientific">Aspergillus parasiticus (strain ATCC 56775 / NRRL 5862 / SRRC 143 / SU-1)</name>
    <dbReference type="NCBI Taxonomy" id="1403190"/>
    <lineage>
        <taxon>Eukaryota</taxon>
        <taxon>Fungi</taxon>
        <taxon>Dikarya</taxon>
        <taxon>Ascomycota</taxon>
        <taxon>Pezizomycotina</taxon>
        <taxon>Eurotiomycetes</taxon>
        <taxon>Eurotiomycetidae</taxon>
        <taxon>Eurotiales</taxon>
        <taxon>Aspergillaceae</taxon>
        <taxon>Aspergillus</taxon>
        <taxon>Aspergillus subgen. Circumdati</taxon>
    </lineage>
</organism>
<comment type="caution">
    <text evidence="5">The sequence shown here is derived from an EMBL/GenBank/DDBJ whole genome shotgun (WGS) entry which is preliminary data.</text>
</comment>
<protein>
    <submittedName>
        <fullName evidence="5">Zinc-binding dehydrogenase</fullName>
    </submittedName>
</protein>
<dbReference type="PANTHER" id="PTHR45348">
    <property type="entry name" value="HYPOTHETICAL OXIDOREDUCTASE (EUROFUNG)"/>
    <property type="match status" value="1"/>
</dbReference>
<dbReference type="Pfam" id="PF08240">
    <property type="entry name" value="ADH_N"/>
    <property type="match status" value="1"/>
</dbReference>
<proteinExistence type="inferred from homology"/>
<dbReference type="GO" id="GO:0000166">
    <property type="term" value="F:nucleotide binding"/>
    <property type="evidence" value="ECO:0007669"/>
    <property type="project" value="UniProtKB-KW"/>
</dbReference>
<dbReference type="InterPro" id="IPR011021">
    <property type="entry name" value="Arrestin-like_N"/>
</dbReference>
<evidence type="ECO:0000256" key="1">
    <source>
        <dbReference type="ARBA" id="ARBA00008072"/>
    </source>
</evidence>
<evidence type="ECO:0000313" key="6">
    <source>
        <dbReference type="Proteomes" id="UP000033540"/>
    </source>
</evidence>
<evidence type="ECO:0000256" key="3">
    <source>
        <dbReference type="ARBA" id="ARBA00023002"/>
    </source>
</evidence>
<dbReference type="PANTHER" id="PTHR45348:SF7">
    <property type="entry name" value="ZINC BINDING OXIDOREDUCTASE, PUTATIVE-RELATED"/>
    <property type="match status" value="1"/>
</dbReference>
<name>A0A0F0I9L3_ASPPU</name>
<dbReference type="InterPro" id="IPR020843">
    <property type="entry name" value="ER"/>
</dbReference>
<dbReference type="AlphaFoldDB" id="A0A0F0I9L3"/>
<accession>A0A0F0I9L3</accession>
<keyword evidence="3" id="KW-0560">Oxidoreductase</keyword>
<dbReference type="EMBL" id="JZEE01000541">
    <property type="protein sequence ID" value="KJK63831.1"/>
    <property type="molecule type" value="Genomic_DNA"/>
</dbReference>
<dbReference type="InterPro" id="IPR036291">
    <property type="entry name" value="NAD(P)-bd_dom_sf"/>
</dbReference>
<dbReference type="SUPFAM" id="SSF81296">
    <property type="entry name" value="E set domains"/>
    <property type="match status" value="1"/>
</dbReference>
<evidence type="ECO:0000259" key="4">
    <source>
        <dbReference type="SMART" id="SM00829"/>
    </source>
</evidence>
<dbReference type="InterPro" id="IPR014752">
    <property type="entry name" value="Arrestin-like_C"/>
</dbReference>
<dbReference type="OrthoDB" id="10257049at2759"/>
<reference evidence="5 6" key="1">
    <citation type="submission" date="2015-02" db="EMBL/GenBank/DDBJ databases">
        <title>Draft genome sequence of Aspergillus parasiticus SU-1.</title>
        <authorList>
            <person name="Yu J."/>
            <person name="Fedorova N."/>
            <person name="Yin Y."/>
            <person name="Losada L."/>
            <person name="Zafar N."/>
            <person name="Taujale R."/>
            <person name="Ehrlich K.C."/>
            <person name="Bhatnagar D."/>
            <person name="Cleveland T.E."/>
            <person name="Bennett J.W."/>
            <person name="Nierman W.C."/>
        </authorList>
    </citation>
    <scope>NUCLEOTIDE SEQUENCE [LARGE SCALE GENOMIC DNA]</scope>
    <source>
        <strain evidence="6">ATCC 56775 / NRRL 5862 / SRRC 143 / SU-1</strain>
    </source>
</reference>
<sequence length="820" mass="90080">MSPTFRSRPLLLNRSSAPKISIEFDNPRQRYTTGEQIEGEVTITVDAETKFNEINISLEGSSRVTLLQPMTTQLDTGASHTFLTLDQPIDEVNYPASRVLRPGKVYKFPYTFIVPNKLPLKPCSHESTHISIRQAHTEAPPSLLLRNLSQSLCEISYLIRVSVCRQNSNNSERLVTLASCTKPLHLIPVHGEELSFSRSEKHDMYRSSIVQEIKSQWKRQALGRLEAVASTLQPIQVPSLCLPTDTVNTYVAVELQFDPVRDTLPPRLAKIYPTLKQSTLFSTKPQDDYPSINNIIADQMTRGAHVQVSSLPSHTISSIRWTKHMLPQYSGSSGFDQSSQPNSTTEPGLSLTSSTGYYYTASVMVPVSLPSNSELAPTFHSCLVSRTYALELRLSYRMPNTSVFQQMSTLEVPVNIIGVRTLDTSGDNLPSYSSSCQATYTALLHISLLYLLPRITLLNPDQNTLAVHQVKMKNTALYADKNGELCVRRDMPIPQPSEGEILIEVLFTGVNRSDITSVKLLGSRNRVLGNDFCGRILDVSGLADTAFKPGDIVAGYTITNHDRPLRYGSHQSYISIPPKNIFKVPENVPLADAAGLMTVLQTANDALLNLHLPLPSMTHGPTDGVLVIAGGATTVGIATIQLARSIGIKSIIVTASPARHELLESLGATRCFNYRKDSVVQDIKAAVEEAGLGPVFALDAAATPDAAEIILDALADRGDIHLASVSPWAGDRFEFVLAGRDYDVIFHPPGAQEPFVSLARPADAAKMWDSLMWVLQHYGKEFRLPVIEVFEGPAEEALGKIKKVADQGNFGKLVLKHPLI</sequence>
<dbReference type="Gene3D" id="2.60.40.640">
    <property type="match status" value="1"/>
</dbReference>
<dbReference type="CDD" id="cd08249">
    <property type="entry name" value="enoyl_reductase_like"/>
    <property type="match status" value="1"/>
</dbReference>
<dbReference type="InterPro" id="IPR014756">
    <property type="entry name" value="Ig_E-set"/>
</dbReference>
<comment type="similarity">
    <text evidence="1">Belongs to the zinc-containing alcohol dehydrogenase family.</text>
</comment>
<dbReference type="InterPro" id="IPR011032">
    <property type="entry name" value="GroES-like_sf"/>
</dbReference>
<keyword evidence="2" id="KW-0547">Nucleotide-binding</keyword>
<evidence type="ECO:0000256" key="2">
    <source>
        <dbReference type="ARBA" id="ARBA00022741"/>
    </source>
</evidence>
<dbReference type="Pfam" id="PF00107">
    <property type="entry name" value="ADH_zinc_N"/>
    <property type="match status" value="1"/>
</dbReference>
<dbReference type="InterPro" id="IPR013149">
    <property type="entry name" value="ADH-like_C"/>
</dbReference>
<gene>
    <name evidence="5" type="ORF">P875_00064727</name>
</gene>
<dbReference type="SMART" id="SM00829">
    <property type="entry name" value="PKS_ER"/>
    <property type="match status" value="1"/>
</dbReference>
<dbReference type="STRING" id="1403190.A0A0F0I9L3"/>
<dbReference type="GO" id="GO:0016651">
    <property type="term" value="F:oxidoreductase activity, acting on NAD(P)H"/>
    <property type="evidence" value="ECO:0007669"/>
    <property type="project" value="InterPro"/>
</dbReference>
<dbReference type="InterPro" id="IPR013154">
    <property type="entry name" value="ADH-like_N"/>
</dbReference>
<dbReference type="SUPFAM" id="SSF51735">
    <property type="entry name" value="NAD(P)-binding Rossmann-fold domains"/>
    <property type="match status" value="1"/>
</dbReference>
<evidence type="ECO:0000313" key="5">
    <source>
        <dbReference type="EMBL" id="KJK63831.1"/>
    </source>
</evidence>
<dbReference type="Gene3D" id="3.90.180.10">
    <property type="entry name" value="Medium-chain alcohol dehydrogenases, catalytic domain"/>
    <property type="match status" value="1"/>
</dbReference>
<feature type="domain" description="Enoyl reductase (ER)" evidence="4">
    <location>
        <begin position="483"/>
        <end position="815"/>
    </location>
</feature>
<dbReference type="Gene3D" id="3.40.50.720">
    <property type="entry name" value="NAD(P)-binding Rossmann-like Domain"/>
    <property type="match status" value="1"/>
</dbReference>
<dbReference type="Pfam" id="PF00339">
    <property type="entry name" value="Arrestin_N"/>
    <property type="match status" value="1"/>
</dbReference>
<dbReference type="InterPro" id="IPR047122">
    <property type="entry name" value="Trans-enoyl_RdTase-like"/>
</dbReference>